<dbReference type="AlphaFoldDB" id="A0A917V3P9"/>
<keyword evidence="10" id="KW-1185">Reference proteome</keyword>
<dbReference type="InterPro" id="IPR027417">
    <property type="entry name" value="P-loop_NTPase"/>
</dbReference>
<dbReference type="EMBL" id="BMMF01000005">
    <property type="protein sequence ID" value="GGK31924.1"/>
    <property type="molecule type" value="Genomic_DNA"/>
</dbReference>
<keyword evidence="5" id="KW-0547">Nucleotide-binding</keyword>
<dbReference type="PROSITE" id="PS50893">
    <property type="entry name" value="ABC_TRANSPORTER_2"/>
    <property type="match status" value="1"/>
</dbReference>
<dbReference type="CDD" id="cd03257">
    <property type="entry name" value="ABC_NikE_OppD_transporters"/>
    <property type="match status" value="1"/>
</dbReference>
<evidence type="ECO:0000313" key="10">
    <source>
        <dbReference type="Proteomes" id="UP000600449"/>
    </source>
</evidence>
<dbReference type="NCBIfam" id="TIGR01727">
    <property type="entry name" value="oligo_HPY"/>
    <property type="match status" value="1"/>
</dbReference>
<evidence type="ECO:0000256" key="1">
    <source>
        <dbReference type="ARBA" id="ARBA00004417"/>
    </source>
</evidence>
<dbReference type="PANTHER" id="PTHR43297">
    <property type="entry name" value="OLIGOPEPTIDE TRANSPORT ATP-BINDING PROTEIN APPD"/>
    <property type="match status" value="1"/>
</dbReference>
<comment type="caution">
    <text evidence="9">The sequence shown here is derived from an EMBL/GenBank/DDBJ whole genome shotgun (WGS) entry which is preliminary data.</text>
</comment>
<evidence type="ECO:0000256" key="5">
    <source>
        <dbReference type="ARBA" id="ARBA00022741"/>
    </source>
</evidence>
<dbReference type="InterPro" id="IPR050388">
    <property type="entry name" value="ABC_Ni/Peptide_Import"/>
</dbReference>
<evidence type="ECO:0000256" key="2">
    <source>
        <dbReference type="ARBA" id="ARBA00005417"/>
    </source>
</evidence>
<evidence type="ECO:0000256" key="7">
    <source>
        <dbReference type="ARBA" id="ARBA00023136"/>
    </source>
</evidence>
<dbReference type="GO" id="GO:0005886">
    <property type="term" value="C:plasma membrane"/>
    <property type="evidence" value="ECO:0007669"/>
    <property type="project" value="UniProtKB-SubCell"/>
</dbReference>
<keyword evidence="7" id="KW-0472">Membrane</keyword>
<dbReference type="RefSeq" id="WP_188911945.1">
    <property type="nucleotide sequence ID" value="NZ_BMMF01000005.1"/>
</dbReference>
<evidence type="ECO:0000256" key="6">
    <source>
        <dbReference type="ARBA" id="ARBA00022840"/>
    </source>
</evidence>
<organism evidence="9 10">
    <name type="scientific">Salinarimonas ramus</name>
    <dbReference type="NCBI Taxonomy" id="690164"/>
    <lineage>
        <taxon>Bacteria</taxon>
        <taxon>Pseudomonadati</taxon>
        <taxon>Pseudomonadota</taxon>
        <taxon>Alphaproteobacteria</taxon>
        <taxon>Hyphomicrobiales</taxon>
        <taxon>Salinarimonadaceae</taxon>
        <taxon>Salinarimonas</taxon>
    </lineage>
</organism>
<dbReference type="Proteomes" id="UP000600449">
    <property type="component" value="Unassembled WGS sequence"/>
</dbReference>
<gene>
    <name evidence="9" type="ORF">GCM10011322_18190</name>
</gene>
<dbReference type="PANTHER" id="PTHR43297:SF2">
    <property type="entry name" value="DIPEPTIDE TRANSPORT ATP-BINDING PROTEIN DPPD"/>
    <property type="match status" value="1"/>
</dbReference>
<evidence type="ECO:0000256" key="4">
    <source>
        <dbReference type="ARBA" id="ARBA00022475"/>
    </source>
</evidence>
<protein>
    <submittedName>
        <fullName evidence="9">ABC transporter ATP-binding protein</fullName>
    </submittedName>
</protein>
<dbReference type="Gene3D" id="3.40.50.300">
    <property type="entry name" value="P-loop containing nucleotide triphosphate hydrolases"/>
    <property type="match status" value="1"/>
</dbReference>
<keyword evidence="6 9" id="KW-0067">ATP-binding</keyword>
<comment type="similarity">
    <text evidence="2">Belongs to the ABC transporter superfamily.</text>
</comment>
<dbReference type="Pfam" id="PF08352">
    <property type="entry name" value="oligo_HPY"/>
    <property type="match status" value="1"/>
</dbReference>
<proteinExistence type="inferred from homology"/>
<dbReference type="GO" id="GO:0005524">
    <property type="term" value="F:ATP binding"/>
    <property type="evidence" value="ECO:0007669"/>
    <property type="project" value="UniProtKB-KW"/>
</dbReference>
<dbReference type="Pfam" id="PF00005">
    <property type="entry name" value="ABC_tran"/>
    <property type="match status" value="1"/>
</dbReference>
<keyword evidence="3" id="KW-0813">Transport</keyword>
<dbReference type="SMART" id="SM00382">
    <property type="entry name" value="AAA"/>
    <property type="match status" value="1"/>
</dbReference>
<dbReference type="InterPro" id="IPR017871">
    <property type="entry name" value="ABC_transporter-like_CS"/>
</dbReference>
<feature type="domain" description="ABC transporter" evidence="8">
    <location>
        <begin position="11"/>
        <end position="261"/>
    </location>
</feature>
<dbReference type="GO" id="GO:0055085">
    <property type="term" value="P:transmembrane transport"/>
    <property type="evidence" value="ECO:0007669"/>
    <property type="project" value="UniProtKB-ARBA"/>
</dbReference>
<dbReference type="PROSITE" id="PS00211">
    <property type="entry name" value="ABC_TRANSPORTER_1"/>
    <property type="match status" value="1"/>
</dbReference>
<evidence type="ECO:0000313" key="9">
    <source>
        <dbReference type="EMBL" id="GGK31924.1"/>
    </source>
</evidence>
<name>A0A917V3P9_9HYPH</name>
<evidence type="ECO:0000259" key="8">
    <source>
        <dbReference type="PROSITE" id="PS50893"/>
    </source>
</evidence>
<dbReference type="GO" id="GO:0016887">
    <property type="term" value="F:ATP hydrolysis activity"/>
    <property type="evidence" value="ECO:0007669"/>
    <property type="project" value="InterPro"/>
</dbReference>
<accession>A0A917V3P9</accession>
<dbReference type="SUPFAM" id="SSF52540">
    <property type="entry name" value="P-loop containing nucleoside triphosphate hydrolases"/>
    <property type="match status" value="1"/>
</dbReference>
<comment type="subcellular location">
    <subcellularLocation>
        <location evidence="1">Cell inner membrane</location>
        <topology evidence="1">Peripheral membrane protein</topology>
    </subcellularLocation>
</comment>
<dbReference type="GO" id="GO:0015833">
    <property type="term" value="P:peptide transport"/>
    <property type="evidence" value="ECO:0007669"/>
    <property type="project" value="InterPro"/>
</dbReference>
<keyword evidence="4" id="KW-1003">Cell membrane</keyword>
<dbReference type="InterPro" id="IPR013563">
    <property type="entry name" value="Oligopep_ABC_C"/>
</dbReference>
<sequence length="342" mass="36786">MDHQSATAPLLDVRDLRTWFHTFSGTVKAVDGVSFTLAPGEVMGLVGESGGGKSVVGFSLLGLIDPPGRIEGGEILLDGEDIARASEERLRRIRGREIAMIFQDPMTSLNPVKTVGAQMDEMLRLHTDLDEGARKARCVAMLESVGISRAAERLRAYPHQFSGGMRQRVVIAIALLASPRLIVADEPTTALDVTIQSQILKLMRKRIAETGAAMILVTHDLAVVSEMVDKIVVLYCGRVVETGPAREVIANPSHPYTRGLVDSIPNPKHRKPRLAQIPGAVPDIRNLPSGCSFRPRCPRAQARCAEVSPALAPTRGTLSAACHFPILEEVAAAMATTGGERA</sequence>
<reference evidence="9 10" key="1">
    <citation type="journal article" date="2014" name="Int. J. Syst. Evol. Microbiol.">
        <title>Complete genome sequence of Corynebacterium casei LMG S-19264T (=DSM 44701T), isolated from a smear-ripened cheese.</title>
        <authorList>
            <consortium name="US DOE Joint Genome Institute (JGI-PGF)"/>
            <person name="Walter F."/>
            <person name="Albersmeier A."/>
            <person name="Kalinowski J."/>
            <person name="Ruckert C."/>
        </authorList>
    </citation>
    <scope>NUCLEOTIDE SEQUENCE [LARGE SCALE GENOMIC DNA]</scope>
    <source>
        <strain evidence="9 10">CGMCC 1.9161</strain>
    </source>
</reference>
<evidence type="ECO:0000256" key="3">
    <source>
        <dbReference type="ARBA" id="ARBA00022448"/>
    </source>
</evidence>
<dbReference type="InterPro" id="IPR003593">
    <property type="entry name" value="AAA+_ATPase"/>
</dbReference>
<dbReference type="FunFam" id="3.40.50.300:FF:000016">
    <property type="entry name" value="Oligopeptide ABC transporter ATP-binding component"/>
    <property type="match status" value="1"/>
</dbReference>
<dbReference type="InterPro" id="IPR003439">
    <property type="entry name" value="ABC_transporter-like_ATP-bd"/>
</dbReference>